<accession>A0AAN9SXM7</accession>
<keyword evidence="1" id="KW-0812">Transmembrane</keyword>
<sequence length="699" mass="79985">MSSLQENTTNRKPSVLGMKKNKALVVRVALTCMDEVGDDKFEFVTIENYVNMGHENTMWAKFELEYLSLISKFHEYENMEKSRRYPLHFPRIFVRVLRSYCQVALLGAHRHRIGQFLSALQSNVTQHNPKALQISHTRIGYSRIENHANWFTGFLSFSPVFLCFWFSLSRRVSLVRQNMVEPGEEEVIEFKWGKQKAIGGRKKDVRFYDSFTYDGVEYFLFDSVFLYKEGEPEHYIGKIIKIWETSDKSRKVKILWYFRPSDIANFLEGSETLENELFLASGEGPGLVNVNPLEAISGKCNIVCISKDSRNPYPSNEEVQMAEFVFYRFFDVGKRTILDKIDDKIAGVEVKNIFNNLDSQKLVGLVKLGLDKKEVSGSPMESKEVIALLSQNNSQPLIEKPDNKCFDTLVSENTDSKLLLGEKLTCSTGVKEVSKPANALHTISNDKTAPQAKVEENGDCKDSLVKQKAYAKLSRGSRCGLEMREIARMDDGGGNRSVERSNLMSRVDSKRDDCEHVGVSIGQIKKGLNEEKAFKKEKHGSFGKISSVKMNYNGQNRRLITYYDDDDDNDDVKIIVPSSSSKDQYKGKRAMDSGDVEELPYKKLKIEKMPTKLTSDKFCKESSTISSNVEQKLDFRPMEVTPRPDEDRSKWFKEIPWEERIKTSYEQGKLVLLRNLDPSLSSSEIQVINIPILMDYVEN</sequence>
<dbReference type="InterPro" id="IPR043151">
    <property type="entry name" value="BAH_sf"/>
</dbReference>
<dbReference type="GO" id="GO:0003723">
    <property type="term" value="F:RNA binding"/>
    <property type="evidence" value="ECO:0007669"/>
    <property type="project" value="TreeGrafter"/>
</dbReference>
<feature type="transmembrane region" description="Helical" evidence="1">
    <location>
        <begin position="148"/>
        <end position="168"/>
    </location>
</feature>
<protein>
    <recommendedName>
        <fullName evidence="2">BAH domain-containing protein</fullName>
    </recommendedName>
</protein>
<proteinExistence type="predicted"/>
<reference evidence="3 4" key="1">
    <citation type="submission" date="2024-01" db="EMBL/GenBank/DDBJ databases">
        <title>The genomes of 5 underutilized Papilionoideae crops provide insights into root nodulation and disease resistanc.</title>
        <authorList>
            <person name="Jiang F."/>
        </authorList>
    </citation>
    <scope>NUCLEOTIDE SEQUENCE [LARGE SCALE GENOMIC DNA]</scope>
    <source>
        <strain evidence="3">DUOXIRENSHENG_FW03</strain>
        <tissue evidence="3">Leaves</tissue>
    </source>
</reference>
<evidence type="ECO:0000259" key="2">
    <source>
        <dbReference type="PROSITE" id="PS51038"/>
    </source>
</evidence>
<name>A0AAN9SXM7_PSOTE</name>
<dbReference type="PANTHER" id="PTHR47073:SF2">
    <property type="entry name" value="PROTEIN ANTI-SILENCING 1"/>
    <property type="match status" value="1"/>
</dbReference>
<organism evidence="3 4">
    <name type="scientific">Psophocarpus tetragonolobus</name>
    <name type="common">Winged bean</name>
    <name type="synonym">Dolichos tetragonolobus</name>
    <dbReference type="NCBI Taxonomy" id="3891"/>
    <lineage>
        <taxon>Eukaryota</taxon>
        <taxon>Viridiplantae</taxon>
        <taxon>Streptophyta</taxon>
        <taxon>Embryophyta</taxon>
        <taxon>Tracheophyta</taxon>
        <taxon>Spermatophyta</taxon>
        <taxon>Magnoliopsida</taxon>
        <taxon>eudicotyledons</taxon>
        <taxon>Gunneridae</taxon>
        <taxon>Pentapetalae</taxon>
        <taxon>rosids</taxon>
        <taxon>fabids</taxon>
        <taxon>Fabales</taxon>
        <taxon>Fabaceae</taxon>
        <taxon>Papilionoideae</taxon>
        <taxon>50 kb inversion clade</taxon>
        <taxon>NPAAA clade</taxon>
        <taxon>indigoferoid/millettioid clade</taxon>
        <taxon>Phaseoleae</taxon>
        <taxon>Psophocarpus</taxon>
    </lineage>
</organism>
<evidence type="ECO:0000313" key="4">
    <source>
        <dbReference type="Proteomes" id="UP001386955"/>
    </source>
</evidence>
<dbReference type="Proteomes" id="UP001386955">
    <property type="component" value="Unassembled WGS sequence"/>
</dbReference>
<dbReference type="GO" id="GO:0003682">
    <property type="term" value="F:chromatin binding"/>
    <property type="evidence" value="ECO:0007669"/>
    <property type="project" value="InterPro"/>
</dbReference>
<dbReference type="PANTHER" id="PTHR47073">
    <property type="entry name" value="PROTEIN ANTI-SILENCING 1"/>
    <property type="match status" value="1"/>
</dbReference>
<dbReference type="PROSITE" id="PS51038">
    <property type="entry name" value="BAH"/>
    <property type="match status" value="1"/>
</dbReference>
<feature type="domain" description="BAH" evidence="2">
    <location>
        <begin position="216"/>
        <end position="341"/>
    </location>
</feature>
<gene>
    <name evidence="3" type="ORF">VNO78_01070</name>
</gene>
<keyword evidence="1" id="KW-1133">Transmembrane helix</keyword>
<keyword evidence="4" id="KW-1185">Reference proteome</keyword>
<dbReference type="Pfam" id="PF01426">
    <property type="entry name" value="BAH"/>
    <property type="match status" value="1"/>
</dbReference>
<dbReference type="AlphaFoldDB" id="A0AAN9SXM7"/>
<evidence type="ECO:0000256" key="1">
    <source>
        <dbReference type="SAM" id="Phobius"/>
    </source>
</evidence>
<dbReference type="FunFam" id="2.30.30.490:FF:000017">
    <property type="entry name" value="Bromo-adjacent homology (BAH) domain-containing protein"/>
    <property type="match status" value="1"/>
</dbReference>
<keyword evidence="1" id="KW-0472">Membrane</keyword>
<comment type="caution">
    <text evidence="3">The sequence shown here is derived from an EMBL/GenBank/DDBJ whole genome shotgun (WGS) entry which is preliminary data.</text>
</comment>
<evidence type="ECO:0000313" key="3">
    <source>
        <dbReference type="EMBL" id="KAK7410352.1"/>
    </source>
</evidence>
<dbReference type="Gene3D" id="2.30.30.490">
    <property type="match status" value="1"/>
</dbReference>
<dbReference type="EMBL" id="JAYMYS010000001">
    <property type="protein sequence ID" value="KAK7410352.1"/>
    <property type="molecule type" value="Genomic_DNA"/>
</dbReference>
<dbReference type="InterPro" id="IPR001025">
    <property type="entry name" value="BAH_dom"/>
</dbReference>